<organism evidence="1">
    <name type="scientific">marine sediment metagenome</name>
    <dbReference type="NCBI Taxonomy" id="412755"/>
    <lineage>
        <taxon>unclassified sequences</taxon>
        <taxon>metagenomes</taxon>
        <taxon>ecological metagenomes</taxon>
    </lineage>
</organism>
<comment type="caution">
    <text evidence="1">The sequence shown here is derived from an EMBL/GenBank/DDBJ whole genome shotgun (WGS) entry which is preliminary data.</text>
</comment>
<dbReference type="EMBL" id="BARV01007685">
    <property type="protein sequence ID" value="GAI11323.1"/>
    <property type="molecule type" value="Genomic_DNA"/>
</dbReference>
<name>X1KX93_9ZZZZ</name>
<evidence type="ECO:0000313" key="1">
    <source>
        <dbReference type="EMBL" id="GAI11323.1"/>
    </source>
</evidence>
<protein>
    <submittedName>
        <fullName evidence="1">Uncharacterized protein</fullName>
    </submittedName>
</protein>
<gene>
    <name evidence="1" type="ORF">S06H3_15603</name>
</gene>
<sequence>IYPLYTLVIARSVSDVAIPNKIQIGYIIEFTQNEIAQFIPSEREGPGSQ</sequence>
<accession>X1KX93</accession>
<proteinExistence type="predicted"/>
<reference evidence="1" key="1">
    <citation type="journal article" date="2014" name="Front. Microbiol.">
        <title>High frequency of phylogenetically diverse reductive dehalogenase-homologous genes in deep subseafloor sedimentary metagenomes.</title>
        <authorList>
            <person name="Kawai M."/>
            <person name="Futagami T."/>
            <person name="Toyoda A."/>
            <person name="Takaki Y."/>
            <person name="Nishi S."/>
            <person name="Hori S."/>
            <person name="Arai W."/>
            <person name="Tsubouchi T."/>
            <person name="Morono Y."/>
            <person name="Uchiyama I."/>
            <person name="Ito T."/>
            <person name="Fujiyama A."/>
            <person name="Inagaki F."/>
            <person name="Takami H."/>
        </authorList>
    </citation>
    <scope>NUCLEOTIDE SEQUENCE</scope>
    <source>
        <strain evidence="1">Expedition CK06-06</strain>
    </source>
</reference>
<feature type="non-terminal residue" evidence="1">
    <location>
        <position position="1"/>
    </location>
</feature>
<dbReference type="AlphaFoldDB" id="X1KX93"/>